<sequence length="97" mass="10659">MAATRLCIWELTAELARRKDAADWMGAMAATKLCIWELRAELARRIEAPDWMGAMAATKLCIWELIPFCASSEAVGLSPIPPWAARVALRLGSTAIE</sequence>
<dbReference type="EMBL" id="LT629688">
    <property type="protein sequence ID" value="SDD65344.1"/>
    <property type="molecule type" value="Genomic_DNA"/>
</dbReference>
<proteinExistence type="predicted"/>
<dbReference type="Proteomes" id="UP000198546">
    <property type="component" value="Chromosome i"/>
</dbReference>
<accession>A0A1G6WHS4</accession>
<organism evidence="1 2">
    <name type="scientific">Auraticoccus monumenti</name>
    <dbReference type="NCBI Taxonomy" id="675864"/>
    <lineage>
        <taxon>Bacteria</taxon>
        <taxon>Bacillati</taxon>
        <taxon>Actinomycetota</taxon>
        <taxon>Actinomycetes</taxon>
        <taxon>Propionibacteriales</taxon>
        <taxon>Propionibacteriaceae</taxon>
        <taxon>Auraticoccus</taxon>
    </lineage>
</organism>
<keyword evidence="2" id="KW-1185">Reference proteome</keyword>
<dbReference type="AlphaFoldDB" id="A0A1G6WHS4"/>
<gene>
    <name evidence="1" type="ORF">SAMN04489747_1446</name>
</gene>
<evidence type="ECO:0000313" key="1">
    <source>
        <dbReference type="EMBL" id="SDD65344.1"/>
    </source>
</evidence>
<reference evidence="1 2" key="1">
    <citation type="submission" date="2016-10" db="EMBL/GenBank/DDBJ databases">
        <authorList>
            <person name="de Groot N.N."/>
        </authorList>
    </citation>
    <scope>NUCLEOTIDE SEQUENCE [LARGE SCALE GENOMIC DNA]</scope>
    <source>
        <strain evidence="1 2">MON 2.2</strain>
    </source>
</reference>
<protein>
    <submittedName>
        <fullName evidence="1">Uncharacterized protein</fullName>
    </submittedName>
</protein>
<evidence type="ECO:0000313" key="2">
    <source>
        <dbReference type="Proteomes" id="UP000198546"/>
    </source>
</evidence>
<name>A0A1G6WHS4_9ACTN</name>